<dbReference type="OrthoDB" id="8101354at2"/>
<gene>
    <name evidence="1" type="ORF">EDC90_103317</name>
</gene>
<keyword evidence="2" id="KW-1185">Reference proteome</keyword>
<proteinExistence type="predicted"/>
<comment type="caution">
    <text evidence="1">The sequence shown here is derived from an EMBL/GenBank/DDBJ whole genome shotgun (WGS) entry which is preliminary data.</text>
</comment>
<dbReference type="CDD" id="cd00093">
    <property type="entry name" value="HTH_XRE"/>
    <property type="match status" value="1"/>
</dbReference>
<dbReference type="EMBL" id="SMAR01000033">
    <property type="protein sequence ID" value="TCT34623.1"/>
    <property type="molecule type" value="Genomic_DNA"/>
</dbReference>
<dbReference type="SUPFAM" id="SSF51306">
    <property type="entry name" value="LexA/Signal peptidase"/>
    <property type="match status" value="1"/>
</dbReference>
<evidence type="ECO:0000313" key="1">
    <source>
        <dbReference type="EMBL" id="TCT34623.1"/>
    </source>
</evidence>
<reference evidence="1 2" key="1">
    <citation type="submission" date="2019-03" db="EMBL/GenBank/DDBJ databases">
        <title>Freshwater and sediment microbial communities from various areas in North America, analyzing microbe dynamics in response to fracking.</title>
        <authorList>
            <person name="Lamendella R."/>
        </authorList>
    </citation>
    <scope>NUCLEOTIDE SEQUENCE [LARGE SCALE GENOMIC DNA]</scope>
    <source>
        <strain evidence="1 2">175.2</strain>
    </source>
</reference>
<dbReference type="Proteomes" id="UP000295097">
    <property type="component" value="Unassembled WGS sequence"/>
</dbReference>
<dbReference type="AlphaFoldDB" id="A0A4R3NI33"/>
<dbReference type="Gene3D" id="2.10.109.10">
    <property type="entry name" value="Umud Fragment, subunit A"/>
    <property type="match status" value="1"/>
</dbReference>
<name>A0A4R3NI33_9HYPH</name>
<accession>A0A4R3NI33</accession>
<protein>
    <recommendedName>
        <fullName evidence="3">SOS-response transcriptional repressor LexA</fullName>
    </recommendedName>
</protein>
<evidence type="ECO:0008006" key="3">
    <source>
        <dbReference type="Google" id="ProtNLM"/>
    </source>
</evidence>
<sequence>MTALALQQNIFARMMDNQRDTKAWLKAVADHMNLSLSKLALNSGMAASTLTRYFNDTTGTVGITQSTLENVAKYSGFRPGQLPGRSTSGMAEPDALPYANDNEPHPGWIDAAVKAAKDGRNSVEAWVMKGGALDGMGIMPGDIVLIDLGRRPKTGDIVIAQIIDPVRGTAETVMRLYQAPFITSHSMRLGPQRPEQVDDDRVSIAGTAIGIIRTPS</sequence>
<evidence type="ECO:0000313" key="2">
    <source>
        <dbReference type="Proteomes" id="UP000295097"/>
    </source>
</evidence>
<organism evidence="1 2">
    <name type="scientific">Martelella mediterranea</name>
    <dbReference type="NCBI Taxonomy" id="293089"/>
    <lineage>
        <taxon>Bacteria</taxon>
        <taxon>Pseudomonadati</taxon>
        <taxon>Pseudomonadota</taxon>
        <taxon>Alphaproteobacteria</taxon>
        <taxon>Hyphomicrobiales</taxon>
        <taxon>Aurantimonadaceae</taxon>
        <taxon>Martelella</taxon>
    </lineage>
</organism>
<dbReference type="InterPro" id="IPR036286">
    <property type="entry name" value="LexA/Signal_pep-like_sf"/>
</dbReference>
<dbReference type="InterPro" id="IPR001387">
    <property type="entry name" value="Cro/C1-type_HTH"/>
</dbReference>